<dbReference type="HOGENOM" id="CLU_1884181_0_0_5"/>
<dbReference type="SUPFAM" id="SSF53098">
    <property type="entry name" value="Ribonuclease H-like"/>
    <property type="match status" value="1"/>
</dbReference>
<evidence type="ECO:0000256" key="1">
    <source>
        <dbReference type="SAM" id="MobiDB-lite"/>
    </source>
</evidence>
<dbReference type="eggNOG" id="COG2801">
    <property type="taxonomic scope" value="Bacteria"/>
</dbReference>
<evidence type="ECO:0008006" key="3">
    <source>
        <dbReference type="Google" id="ProtNLM"/>
    </source>
</evidence>
<accession>A4X0K0</accession>
<dbReference type="EMBL" id="CP000664">
    <property type="protein sequence ID" value="ABP73164.1"/>
    <property type="molecule type" value="Genomic_DNA"/>
</dbReference>
<dbReference type="InterPro" id="IPR012337">
    <property type="entry name" value="RNaseH-like_sf"/>
</dbReference>
<protein>
    <recommendedName>
        <fullName evidence="3">Integrase catalytic domain-containing protein</fullName>
    </recommendedName>
</protein>
<dbReference type="AlphaFoldDB" id="A4X0K0"/>
<dbReference type="BioCyc" id="RSPH349102:G1G8M-4455-MONOMER"/>
<gene>
    <name evidence="2" type="ordered locus">Rsph17025_4319</name>
</gene>
<dbReference type="KEGG" id="rsq:Rsph17025_4319"/>
<reference evidence="2" key="1">
    <citation type="submission" date="2007-04" db="EMBL/GenBank/DDBJ databases">
        <title>Complete sequence of plasmid pRSPA03 of Rhodobacter sphaeroides ATCC 17025.</title>
        <authorList>
            <consortium name="US DOE Joint Genome Institute"/>
            <person name="Copeland A."/>
            <person name="Lucas S."/>
            <person name="Lapidus A."/>
            <person name="Barry K."/>
            <person name="Detter J.C."/>
            <person name="Glavina del Rio T."/>
            <person name="Hammon N."/>
            <person name="Israni S."/>
            <person name="Dalin E."/>
            <person name="Tice H."/>
            <person name="Pitluck S."/>
            <person name="Chertkov O."/>
            <person name="Brettin T."/>
            <person name="Bruce D."/>
            <person name="Han C."/>
            <person name="Schmutz J."/>
            <person name="Larimer F."/>
            <person name="Land M."/>
            <person name="Hauser L."/>
            <person name="Kyrpides N."/>
            <person name="Kim E."/>
            <person name="Richardson P."/>
            <person name="Mackenzie C."/>
            <person name="Choudhary M."/>
            <person name="Donohue T.J."/>
            <person name="Kaplan S."/>
        </authorList>
    </citation>
    <scope>NUCLEOTIDE SEQUENCE [LARGE SCALE GENOMIC DNA]</scope>
    <source>
        <strain evidence="2">ATCC 17025</strain>
        <plasmid evidence="2">pRSPA03</plasmid>
    </source>
</reference>
<evidence type="ECO:0000313" key="2">
    <source>
        <dbReference type="EMBL" id="ABP73164.1"/>
    </source>
</evidence>
<feature type="region of interest" description="Disordered" evidence="1">
    <location>
        <begin position="52"/>
        <end position="71"/>
    </location>
</feature>
<proteinExistence type="predicted"/>
<organism evidence="2">
    <name type="scientific">Cereibacter sphaeroides (strain ATCC 17025 / ATH 2.4.3)</name>
    <name type="common">Rhodobacter sphaeroides</name>
    <dbReference type="NCBI Taxonomy" id="349102"/>
    <lineage>
        <taxon>Bacteria</taxon>
        <taxon>Pseudomonadati</taxon>
        <taxon>Pseudomonadota</taxon>
        <taxon>Alphaproteobacteria</taxon>
        <taxon>Rhodobacterales</taxon>
        <taxon>Paracoccaceae</taxon>
        <taxon>Cereibacter</taxon>
    </lineage>
</organism>
<keyword evidence="2" id="KW-0614">Plasmid</keyword>
<geneLocation type="plasmid" evidence="2">
    <name>pRSPA03</name>
</geneLocation>
<sequence precursor="true">MTSPSTERRYPLATICRFWACRGHPSIASACGKRRTTRARPGAAALRVSPATLAPHRPAPRAAHPHDGTVATERVDQVWGTDMTETFSTAEGRAYVFVAVDHCSGEFTGIHAASGASRWEALEPIRQGVSRHFAR</sequence>
<name>A4X0K0_CERS5</name>